<sequence length="29" mass="3147">ATVTIRTADTPVRIAGPDAEFFEALNKLE</sequence>
<feature type="non-terminal residue" evidence="1">
    <location>
        <position position="1"/>
    </location>
</feature>
<keyword evidence="1" id="KW-0808">Transferase</keyword>
<proteinExistence type="predicted"/>
<reference evidence="1 2" key="1">
    <citation type="journal article" date="2019" name="Int. J. Syst. Evol. Microbiol.">
        <title>The Global Catalogue of Microorganisms (GCM) 10K type strain sequencing project: providing services to taxonomists for standard genome sequencing and annotation.</title>
        <authorList>
            <consortium name="The Broad Institute Genomics Platform"/>
            <consortium name="The Broad Institute Genome Sequencing Center for Infectious Disease"/>
            <person name="Wu L."/>
            <person name="Ma J."/>
        </authorList>
    </citation>
    <scope>NUCLEOTIDE SEQUENCE [LARGE SCALE GENOMIC DNA]</scope>
    <source>
        <strain evidence="1 2">CGMCC 1.12285</strain>
    </source>
</reference>
<accession>A0ABD6B193</accession>
<name>A0ABD6B193_9EURY</name>
<dbReference type="EMBL" id="JBHUDH010000001">
    <property type="protein sequence ID" value="MFD1524687.1"/>
    <property type="molecule type" value="Genomic_DNA"/>
</dbReference>
<dbReference type="GO" id="GO:0016301">
    <property type="term" value="F:kinase activity"/>
    <property type="evidence" value="ECO:0007669"/>
    <property type="project" value="UniProtKB-KW"/>
</dbReference>
<evidence type="ECO:0000313" key="1">
    <source>
        <dbReference type="EMBL" id="MFD1524687.1"/>
    </source>
</evidence>
<keyword evidence="2" id="KW-1185">Reference proteome</keyword>
<organism evidence="1 2">
    <name type="scientific">Halolamina salina</name>
    <dbReference type="NCBI Taxonomy" id="1220023"/>
    <lineage>
        <taxon>Archaea</taxon>
        <taxon>Methanobacteriati</taxon>
        <taxon>Methanobacteriota</taxon>
        <taxon>Stenosarchaea group</taxon>
        <taxon>Halobacteria</taxon>
        <taxon>Halobacteriales</taxon>
        <taxon>Haloferacaceae</taxon>
    </lineage>
</organism>
<dbReference type="Proteomes" id="UP001597111">
    <property type="component" value="Unassembled WGS sequence"/>
</dbReference>
<comment type="caution">
    <text evidence="1">The sequence shown here is derived from an EMBL/GenBank/DDBJ whole genome shotgun (WGS) entry which is preliminary data.</text>
</comment>
<keyword evidence="1" id="KW-0418">Kinase</keyword>
<gene>
    <name evidence="1" type="ORF">ACFR9S_00010</name>
</gene>
<evidence type="ECO:0000313" key="2">
    <source>
        <dbReference type="Proteomes" id="UP001597111"/>
    </source>
</evidence>
<dbReference type="AlphaFoldDB" id="A0ABD6B193"/>
<protein>
    <submittedName>
        <fullName evidence="1">NAD(+) kinase</fullName>
    </submittedName>
</protein>